<organism evidence="7 8">
    <name type="scientific">Mesorhizobium alhagi CCNWXJ12-2</name>
    <dbReference type="NCBI Taxonomy" id="1107882"/>
    <lineage>
        <taxon>Bacteria</taxon>
        <taxon>Pseudomonadati</taxon>
        <taxon>Pseudomonadota</taxon>
        <taxon>Alphaproteobacteria</taxon>
        <taxon>Hyphomicrobiales</taxon>
        <taxon>Phyllobacteriaceae</taxon>
        <taxon>Allomesorhizobium</taxon>
    </lineage>
</organism>
<dbReference type="PROSITE" id="PS51898">
    <property type="entry name" value="TYR_RECOMBINASE"/>
    <property type="match status" value="1"/>
</dbReference>
<feature type="domain" description="Core-binding (CB)" evidence="6">
    <location>
        <begin position="107"/>
        <end position="194"/>
    </location>
</feature>
<dbReference type="GO" id="GO:0003677">
    <property type="term" value="F:DNA binding"/>
    <property type="evidence" value="ECO:0007669"/>
    <property type="project" value="UniProtKB-UniRule"/>
</dbReference>
<keyword evidence="3" id="KW-0233">DNA recombination</keyword>
<evidence type="ECO:0000313" key="8">
    <source>
        <dbReference type="Proteomes" id="UP000003250"/>
    </source>
</evidence>
<dbReference type="AlphaFoldDB" id="H0I3Z7"/>
<dbReference type="Pfam" id="PF00589">
    <property type="entry name" value="Phage_integrase"/>
    <property type="match status" value="1"/>
</dbReference>
<dbReference type="PANTHER" id="PTHR30349">
    <property type="entry name" value="PHAGE INTEGRASE-RELATED"/>
    <property type="match status" value="1"/>
</dbReference>
<dbReference type="PROSITE" id="PS51900">
    <property type="entry name" value="CB"/>
    <property type="match status" value="1"/>
</dbReference>
<dbReference type="PATRIC" id="fig|1107882.3.peg.6948"/>
<dbReference type="InterPro" id="IPR013762">
    <property type="entry name" value="Integrase-like_cat_sf"/>
</dbReference>
<dbReference type="CDD" id="cd01188">
    <property type="entry name" value="INT_RitA_C_like"/>
    <property type="match status" value="1"/>
</dbReference>
<dbReference type="InterPro" id="IPR044068">
    <property type="entry name" value="CB"/>
</dbReference>
<keyword evidence="8" id="KW-1185">Reference proteome</keyword>
<evidence type="ECO:0000259" key="5">
    <source>
        <dbReference type="PROSITE" id="PS51898"/>
    </source>
</evidence>
<gene>
    <name evidence="7" type="ORF">MAXJ12_36086</name>
</gene>
<evidence type="ECO:0000256" key="4">
    <source>
        <dbReference type="PROSITE-ProRule" id="PRU01248"/>
    </source>
</evidence>
<keyword evidence="2 4" id="KW-0238">DNA-binding</keyword>
<evidence type="ECO:0000256" key="2">
    <source>
        <dbReference type="ARBA" id="ARBA00023125"/>
    </source>
</evidence>
<dbReference type="EMBL" id="AHAM01000340">
    <property type="protein sequence ID" value="EHK52293.1"/>
    <property type="molecule type" value="Genomic_DNA"/>
</dbReference>
<dbReference type="InterPro" id="IPR011010">
    <property type="entry name" value="DNA_brk_join_enz"/>
</dbReference>
<dbReference type="SUPFAM" id="SSF56349">
    <property type="entry name" value="DNA breaking-rejoining enzymes"/>
    <property type="match status" value="1"/>
</dbReference>
<reference evidence="7 8" key="1">
    <citation type="journal article" date="2012" name="J. Bacteriol.">
        <title>Draft Genome Sequence of Mesorhizobium alhagi CCNWXJ12-2T, a Novel Salt-Resistant Species Isolated from the Desert of Northwestern China.</title>
        <authorList>
            <person name="Zhou M."/>
            <person name="Chen W."/>
            <person name="Chen H."/>
            <person name="Wei G."/>
        </authorList>
    </citation>
    <scope>NUCLEOTIDE SEQUENCE [LARGE SCALE GENOMIC DNA]</scope>
    <source>
        <strain evidence="7 8">CCNWXJ12-2</strain>
    </source>
</reference>
<dbReference type="GO" id="GO:0006310">
    <property type="term" value="P:DNA recombination"/>
    <property type="evidence" value="ECO:0007669"/>
    <property type="project" value="UniProtKB-KW"/>
</dbReference>
<dbReference type="PANTHER" id="PTHR30349:SF90">
    <property type="entry name" value="TYROSINE RECOMBINASE XERD"/>
    <property type="match status" value="1"/>
</dbReference>
<dbReference type="RefSeq" id="WP_008840755.1">
    <property type="nucleotide sequence ID" value="NZ_AHAM01000340.1"/>
</dbReference>
<evidence type="ECO:0000256" key="1">
    <source>
        <dbReference type="ARBA" id="ARBA00022908"/>
    </source>
</evidence>
<sequence length="405" mass="43665">MSIDPFRVRVQGPLGPFAAGFARELTRQGYTQISALGQMRQLARLSRWLALEGIDLKDLGASDLDRFVRTRRAACRQLRSIKALQPILSHLRALGVVQQPSPRAPDNPVDDLLQRYRRYLTVERGLGKATAIGYADCVRPFLRQRLSPDGLALELAGLATTDIVAFVVAHCPRLGRGTASLTVTALRSLLGFLHVEGLIGHSLAACVPSVAGRRLSGLPRGLDSDQIERLLASCDCGTSLGCRDFAVLTVLVRLGLRAGEVARLKLDDVDWRAGEILVRGKGSCIEQLPLPADVGEAVAAYLRHGRPRTAQGRTIFVRVKAPHGALSSSGVSQIVAAAGRRAGLGQICAHRLRHTAASAMLRAGASLPEVGQVLRHRRTLTTAIYAKVDREALRTIARPWPGEAA</sequence>
<keyword evidence="1" id="KW-0229">DNA integration</keyword>
<dbReference type="InterPro" id="IPR002104">
    <property type="entry name" value="Integrase_catalytic"/>
</dbReference>
<dbReference type="InterPro" id="IPR050090">
    <property type="entry name" value="Tyrosine_recombinase_XerCD"/>
</dbReference>
<evidence type="ECO:0000256" key="3">
    <source>
        <dbReference type="ARBA" id="ARBA00023172"/>
    </source>
</evidence>
<dbReference type="OrthoDB" id="67979at2"/>
<dbReference type="GO" id="GO:0015074">
    <property type="term" value="P:DNA integration"/>
    <property type="evidence" value="ECO:0007669"/>
    <property type="project" value="UniProtKB-KW"/>
</dbReference>
<accession>H0I3Z7</accession>
<evidence type="ECO:0000313" key="7">
    <source>
        <dbReference type="EMBL" id="EHK52293.1"/>
    </source>
</evidence>
<proteinExistence type="predicted"/>
<dbReference type="Proteomes" id="UP000003250">
    <property type="component" value="Unassembled WGS sequence"/>
</dbReference>
<feature type="domain" description="Tyr recombinase" evidence="5">
    <location>
        <begin position="217"/>
        <end position="398"/>
    </location>
</feature>
<dbReference type="Gene3D" id="1.10.443.10">
    <property type="entry name" value="Intergrase catalytic core"/>
    <property type="match status" value="1"/>
</dbReference>
<protein>
    <submittedName>
        <fullName evidence="7">Phage integrase family protein</fullName>
    </submittedName>
</protein>
<name>H0I3Z7_9HYPH</name>
<evidence type="ECO:0000259" key="6">
    <source>
        <dbReference type="PROSITE" id="PS51900"/>
    </source>
</evidence>